<keyword evidence="2" id="KW-1185">Reference proteome</keyword>
<reference evidence="1" key="1">
    <citation type="submission" date="2022-06" db="EMBL/GenBank/DDBJ databases">
        <authorList>
            <person name="Legras J.-L."/>
            <person name="Devillers H."/>
            <person name="Grondin C."/>
        </authorList>
    </citation>
    <scope>NUCLEOTIDE SEQUENCE</scope>
    <source>
        <strain evidence="1">CLIB 1444</strain>
    </source>
</reference>
<accession>A0ACA9Y0G7</accession>
<proteinExistence type="predicted"/>
<evidence type="ECO:0000313" key="2">
    <source>
        <dbReference type="Proteomes" id="UP001152531"/>
    </source>
</evidence>
<gene>
    <name evidence="1" type="ORF">CLIB1444_01S06216</name>
</gene>
<protein>
    <submittedName>
        <fullName evidence="1">Monoacylglycerol lipase</fullName>
    </submittedName>
</protein>
<sequence length="460" mass="52821">MNIFRSVVENHDPVNPIKFKNDQGDVKIMSEIIKDSAPELFKGYSYWIHPLLASGHTQTAFTALNKFEKIDQIWYKREIIDVEDKTYSFEEEISEGNVKQINLKYDQWKGESTFAVDYVTTEDTKDFNHFNYKPSHQSNELPRRTQYKNPNIEIFPDDSKPLLIALHGLSGGSFESYVRSLLTEVTSPEIGFDALVINSRGCANHTITSPQLFCGLWTNDLRYFINEHVKKRWPNKKIFLIGFSLGGSIAANYVGQEKAGIYKNIKGAFIMGSPWDFSDSSYVLRESLLGDRVYSPVMGQNLLKLLNIHCKSGLHTNELAQRYMENPSEFKIDHLRDFDDSFTCKLFGFNTSMEYYRHASPSQRLNKIRVPTLILNALDDPVVGSRSIPVTESPLNPFTSTITTSNGGHLGWFDYKHDRWYSKPVAKLMKELSKYDVDSSGVPLPLDNDKVWKYDRLYYG</sequence>
<dbReference type="EMBL" id="CALSDN010000001">
    <property type="protein sequence ID" value="CAH6718415.1"/>
    <property type="molecule type" value="Genomic_DNA"/>
</dbReference>
<evidence type="ECO:0000313" key="1">
    <source>
        <dbReference type="EMBL" id="CAH6718415.1"/>
    </source>
</evidence>
<dbReference type="Proteomes" id="UP001152531">
    <property type="component" value="Unassembled WGS sequence"/>
</dbReference>
<comment type="caution">
    <text evidence="1">The sequence shown here is derived from an EMBL/GenBank/DDBJ whole genome shotgun (WGS) entry which is preliminary data.</text>
</comment>
<name>A0ACA9Y0G7_9ASCO</name>
<organism evidence="1 2">
    <name type="scientific">[Candida] jaroonii</name>
    <dbReference type="NCBI Taxonomy" id="467808"/>
    <lineage>
        <taxon>Eukaryota</taxon>
        <taxon>Fungi</taxon>
        <taxon>Dikarya</taxon>
        <taxon>Ascomycota</taxon>
        <taxon>Saccharomycotina</taxon>
        <taxon>Pichiomycetes</taxon>
        <taxon>Debaryomycetaceae</taxon>
        <taxon>Yamadazyma</taxon>
    </lineage>
</organism>